<dbReference type="SUPFAM" id="SSF55729">
    <property type="entry name" value="Acyl-CoA N-acyltransferases (Nat)"/>
    <property type="match status" value="1"/>
</dbReference>
<sequence length="210" mass="23690">MRQNQGKQLVGKSVKLVPYAAAHVPKYHKWMQDPEILKATASEPLSLEAKHEMQRKWVTDEDKCTFIVLDQDLITADGAPDHLEAMVGDTNLFLRESEDGAVAELEVMIAEVGSRRKGLASQAVVMMMQWALQHLGLHKFEVKIGDANAASLALFKRLGFTVVGHSDVFEETCLALEIKDAHFGMQNWEKMHLQLHDTRDADRRLQSDRT</sequence>
<evidence type="ECO:0000259" key="4">
    <source>
        <dbReference type="Pfam" id="PF13302"/>
    </source>
</evidence>
<comment type="caution">
    <text evidence="5">The sequence shown here is derived from an EMBL/GenBank/DDBJ whole genome shotgun (WGS) entry which is preliminary data.</text>
</comment>
<comment type="similarity">
    <text evidence="1">Belongs to the acetyltransferase family. GNAT subfamily.</text>
</comment>
<name>A0AAW1PV18_9CHLO</name>
<dbReference type="AlphaFoldDB" id="A0AAW1PV18"/>
<dbReference type="Pfam" id="PF13302">
    <property type="entry name" value="Acetyltransf_3"/>
    <property type="match status" value="1"/>
</dbReference>
<dbReference type="EMBL" id="JALJOQ010000007">
    <property type="protein sequence ID" value="KAK9812413.1"/>
    <property type="molecule type" value="Genomic_DNA"/>
</dbReference>
<proteinExistence type="inferred from homology"/>
<evidence type="ECO:0000313" key="6">
    <source>
        <dbReference type="Proteomes" id="UP001465755"/>
    </source>
</evidence>
<dbReference type="InterPro" id="IPR000182">
    <property type="entry name" value="GNAT_dom"/>
</dbReference>
<dbReference type="Gene3D" id="3.40.630.30">
    <property type="match status" value="1"/>
</dbReference>
<dbReference type="InterPro" id="IPR039135">
    <property type="entry name" value="NAT9-like"/>
</dbReference>
<organism evidence="5 6">
    <name type="scientific">Symbiochloris irregularis</name>
    <dbReference type="NCBI Taxonomy" id="706552"/>
    <lineage>
        <taxon>Eukaryota</taxon>
        <taxon>Viridiplantae</taxon>
        <taxon>Chlorophyta</taxon>
        <taxon>core chlorophytes</taxon>
        <taxon>Trebouxiophyceae</taxon>
        <taxon>Trebouxiales</taxon>
        <taxon>Trebouxiaceae</taxon>
        <taxon>Symbiochloris</taxon>
    </lineage>
</organism>
<evidence type="ECO:0000313" key="5">
    <source>
        <dbReference type="EMBL" id="KAK9812413.1"/>
    </source>
</evidence>
<reference evidence="5 6" key="1">
    <citation type="journal article" date="2024" name="Nat. Commun.">
        <title>Phylogenomics reveals the evolutionary origins of lichenization in chlorophyte algae.</title>
        <authorList>
            <person name="Puginier C."/>
            <person name="Libourel C."/>
            <person name="Otte J."/>
            <person name="Skaloud P."/>
            <person name="Haon M."/>
            <person name="Grisel S."/>
            <person name="Petersen M."/>
            <person name="Berrin J.G."/>
            <person name="Delaux P.M."/>
            <person name="Dal Grande F."/>
            <person name="Keller J."/>
        </authorList>
    </citation>
    <scope>NUCLEOTIDE SEQUENCE [LARGE SCALE GENOMIC DNA]</scope>
    <source>
        <strain evidence="5 6">SAG 2036</strain>
    </source>
</reference>
<accession>A0AAW1PV18</accession>
<gene>
    <name evidence="5" type="ORF">WJX73_008892</name>
</gene>
<keyword evidence="3" id="KW-0012">Acyltransferase</keyword>
<dbReference type="Proteomes" id="UP001465755">
    <property type="component" value="Unassembled WGS sequence"/>
</dbReference>
<dbReference type="InterPro" id="IPR016181">
    <property type="entry name" value="Acyl_CoA_acyltransferase"/>
</dbReference>
<evidence type="ECO:0000256" key="1">
    <source>
        <dbReference type="ARBA" id="ARBA00009342"/>
    </source>
</evidence>
<protein>
    <recommendedName>
        <fullName evidence="4">N-acetyltransferase domain-containing protein</fullName>
    </recommendedName>
</protein>
<evidence type="ECO:0000256" key="2">
    <source>
        <dbReference type="ARBA" id="ARBA00022679"/>
    </source>
</evidence>
<dbReference type="GO" id="GO:0008080">
    <property type="term" value="F:N-acetyltransferase activity"/>
    <property type="evidence" value="ECO:0007669"/>
    <property type="project" value="InterPro"/>
</dbReference>
<keyword evidence="6" id="KW-1185">Reference proteome</keyword>
<dbReference type="PANTHER" id="PTHR13256">
    <property type="entry name" value="N-ACETYLTRANSFERASE 9"/>
    <property type="match status" value="1"/>
</dbReference>
<evidence type="ECO:0000256" key="3">
    <source>
        <dbReference type="ARBA" id="ARBA00023315"/>
    </source>
</evidence>
<keyword evidence="2" id="KW-0808">Transferase</keyword>
<dbReference type="PANTHER" id="PTHR13256:SF16">
    <property type="entry name" value="ALPHA_BETA-TUBULIN-N-ACETYLTRANSFERASE 9"/>
    <property type="match status" value="1"/>
</dbReference>
<feature type="domain" description="N-acetyltransferase" evidence="4">
    <location>
        <begin position="15"/>
        <end position="161"/>
    </location>
</feature>